<dbReference type="STRING" id="1387277.SAMN06295998_103390"/>
<evidence type="ECO:0000259" key="10">
    <source>
        <dbReference type="Pfam" id="PF02784"/>
    </source>
</evidence>
<feature type="binding site" evidence="5">
    <location>
        <position position="239"/>
    </location>
    <ligand>
        <name>pyridoxal 5'-phosphate</name>
        <dbReference type="ChEBI" id="CHEBI:597326"/>
    </ligand>
</feature>
<evidence type="ECO:0000256" key="1">
    <source>
        <dbReference type="ARBA" id="ARBA00001933"/>
    </source>
</evidence>
<dbReference type="InterPro" id="IPR022657">
    <property type="entry name" value="De-COase2_CS"/>
</dbReference>
<evidence type="ECO:0000256" key="4">
    <source>
        <dbReference type="ARBA" id="ARBA00023239"/>
    </source>
</evidence>
<protein>
    <recommendedName>
        <fullName evidence="5 6">Diaminopimelate decarboxylase</fullName>
        <shortName evidence="5">DAP decarboxylase</shortName>
        <shortName evidence="5">DAPDC</shortName>
        <ecNumber evidence="5 6">4.1.1.20</ecNumber>
    </recommendedName>
</protein>
<comment type="subunit">
    <text evidence="5">Homodimer.</text>
</comment>
<dbReference type="OrthoDB" id="9802241at2"/>
<comment type="similarity">
    <text evidence="5">Belongs to the Orn/Lys/Arg decarboxylase class-II family. LysA subfamily.</text>
</comment>
<feature type="binding site" evidence="5">
    <location>
        <position position="347"/>
    </location>
    <ligand>
        <name>substrate</name>
    </ligand>
</feature>
<feature type="binding site" evidence="5">
    <location>
        <position position="314"/>
    </location>
    <ligand>
        <name>substrate</name>
    </ligand>
</feature>
<gene>
    <name evidence="5" type="primary">lysA</name>
    <name evidence="11" type="ORF">SAMN06295998_103390</name>
</gene>
<keyword evidence="3 5" id="KW-0663">Pyridoxal phosphate</keyword>
<evidence type="ECO:0000259" key="9">
    <source>
        <dbReference type="Pfam" id="PF00278"/>
    </source>
</evidence>
<dbReference type="EMBL" id="FWYD01000003">
    <property type="protein sequence ID" value="SMC65816.1"/>
    <property type="molecule type" value="Genomic_DNA"/>
</dbReference>
<dbReference type="Pfam" id="PF02784">
    <property type="entry name" value="Orn_Arg_deC_N"/>
    <property type="match status" value="1"/>
</dbReference>
<evidence type="ECO:0000256" key="7">
    <source>
        <dbReference type="PIRSR" id="PIRSR600183-50"/>
    </source>
</evidence>
<dbReference type="InterPro" id="IPR002986">
    <property type="entry name" value="DAP_deCOOHase_LysA"/>
</dbReference>
<comment type="catalytic activity">
    <reaction evidence="5 8">
        <text>meso-2,6-diaminopimelate + H(+) = L-lysine + CO2</text>
        <dbReference type="Rhea" id="RHEA:15101"/>
        <dbReference type="ChEBI" id="CHEBI:15378"/>
        <dbReference type="ChEBI" id="CHEBI:16526"/>
        <dbReference type="ChEBI" id="CHEBI:32551"/>
        <dbReference type="ChEBI" id="CHEBI:57791"/>
        <dbReference type="EC" id="4.1.1.20"/>
    </reaction>
</comment>
<name>A0A1W2AYP5_9RHOB</name>
<keyword evidence="5" id="KW-0028">Amino-acid biosynthesis</keyword>
<dbReference type="InterPro" id="IPR000183">
    <property type="entry name" value="Orn/DAP/Arg_de-COase"/>
</dbReference>
<organism evidence="11 12">
    <name type="scientific">Primorskyibacter flagellatus</name>
    <dbReference type="NCBI Taxonomy" id="1387277"/>
    <lineage>
        <taxon>Bacteria</taxon>
        <taxon>Pseudomonadati</taxon>
        <taxon>Pseudomonadota</taxon>
        <taxon>Alphaproteobacteria</taxon>
        <taxon>Rhodobacterales</taxon>
        <taxon>Roseobacteraceae</taxon>
        <taxon>Primorskyibacter</taxon>
    </lineage>
</organism>
<sequence length="421" mass="45094">MDHFLYRDGALFAEDIAVAEIAAAVETPFYLYSTATLLRHYRLFDEALDGLPHLVCYAMKANSNQAILRTLAEAGAGMDVVSGGEYARAKAAGVSAERIVFSGVGKTLAEIRMALAGGIRQFNVESEPELEAISAVAVSMGVVAPITLRVNPDVDARTHAKIATGKSENKFGIPIARAREVYAQAASLPGLKVVGIDVHIGSQLTQLEPFEAAYKKVADLTDVLRADGHEITRLDLGGGLGIPYTRSNEAPPLPTDYGALIKRTVGHLGCEIEIEPGRLIAGNAGILVSRVIYVKSGEGRDFLILDAAMNDLIRPAMYDAYHDIVPVVEAAAAVELRPYDVVGPVCESGDTFAKGRQMPPVVAGDLLAFRSAGAYGAVMASEYNTRPLIPEVLVHGDQFAVIRARPTFDEIINRDTIPPWL</sequence>
<dbReference type="PROSITE" id="PS00879">
    <property type="entry name" value="ODR_DC_2_2"/>
    <property type="match status" value="1"/>
</dbReference>
<evidence type="ECO:0000256" key="8">
    <source>
        <dbReference type="RuleBase" id="RU003738"/>
    </source>
</evidence>
<evidence type="ECO:0000313" key="11">
    <source>
        <dbReference type="EMBL" id="SMC65816.1"/>
    </source>
</evidence>
<comment type="cofactor">
    <cofactor evidence="1 5 7 8">
        <name>pyridoxal 5'-phosphate</name>
        <dbReference type="ChEBI" id="CHEBI:597326"/>
    </cofactor>
</comment>
<evidence type="ECO:0000256" key="5">
    <source>
        <dbReference type="HAMAP-Rule" id="MF_02120"/>
    </source>
</evidence>
<dbReference type="GO" id="GO:0009089">
    <property type="term" value="P:lysine biosynthetic process via diaminopimelate"/>
    <property type="evidence" value="ECO:0007669"/>
    <property type="project" value="UniProtKB-UniRule"/>
</dbReference>
<dbReference type="PRINTS" id="PR01181">
    <property type="entry name" value="DAPDCRBXLASE"/>
</dbReference>
<dbReference type="PANTHER" id="PTHR43727:SF2">
    <property type="entry name" value="GROUP IV DECARBOXYLASE"/>
    <property type="match status" value="1"/>
</dbReference>
<dbReference type="InterPro" id="IPR022653">
    <property type="entry name" value="De-COase2_pyr-phos_BS"/>
</dbReference>
<dbReference type="PANTHER" id="PTHR43727">
    <property type="entry name" value="DIAMINOPIMELATE DECARBOXYLASE"/>
    <property type="match status" value="1"/>
</dbReference>
<dbReference type="SUPFAM" id="SSF51419">
    <property type="entry name" value="PLP-binding barrel"/>
    <property type="match status" value="1"/>
</dbReference>
<comment type="pathway">
    <text evidence="5 8">Amino-acid biosynthesis; L-lysine biosynthesis via DAP pathway; L-lysine from DL-2,6-diaminopimelate: step 1/1.</text>
</comment>
<comment type="function">
    <text evidence="5">Specifically catalyzes the decarboxylation of meso-diaminopimelate (meso-DAP) to L-lysine.</text>
</comment>
<evidence type="ECO:0000313" key="12">
    <source>
        <dbReference type="Proteomes" id="UP000192330"/>
    </source>
</evidence>
<feature type="active site" description="Proton donor" evidence="7">
    <location>
        <position position="346"/>
    </location>
</feature>
<keyword evidence="5 8" id="KW-0457">Lysine biosynthesis</keyword>
<dbReference type="CDD" id="cd06828">
    <property type="entry name" value="PLPDE_III_DapDC"/>
    <property type="match status" value="1"/>
</dbReference>
<keyword evidence="4 5" id="KW-0456">Lyase</keyword>
<dbReference type="AlphaFoldDB" id="A0A1W2AYP5"/>
<dbReference type="Gene3D" id="2.40.37.10">
    <property type="entry name" value="Lyase, Ornithine Decarboxylase, Chain A, domain 1"/>
    <property type="match status" value="1"/>
</dbReference>
<feature type="binding site" evidence="5">
    <location>
        <position position="278"/>
    </location>
    <ligand>
        <name>substrate</name>
    </ligand>
</feature>
<dbReference type="SUPFAM" id="SSF50621">
    <property type="entry name" value="Alanine racemase C-terminal domain-like"/>
    <property type="match status" value="1"/>
</dbReference>
<dbReference type="PRINTS" id="PR01179">
    <property type="entry name" value="ODADCRBXLASE"/>
</dbReference>
<evidence type="ECO:0000256" key="3">
    <source>
        <dbReference type="ARBA" id="ARBA00022898"/>
    </source>
</evidence>
<dbReference type="Proteomes" id="UP000192330">
    <property type="component" value="Unassembled WGS sequence"/>
</dbReference>
<dbReference type="FunFam" id="3.20.20.10:FF:000003">
    <property type="entry name" value="Diaminopimelate decarboxylase"/>
    <property type="match status" value="1"/>
</dbReference>
<feature type="binding site" evidence="5">
    <location>
        <begin position="275"/>
        <end position="278"/>
    </location>
    <ligand>
        <name>pyridoxal 5'-phosphate</name>
        <dbReference type="ChEBI" id="CHEBI:597326"/>
    </ligand>
</feature>
<dbReference type="GO" id="GO:0030170">
    <property type="term" value="F:pyridoxal phosphate binding"/>
    <property type="evidence" value="ECO:0007669"/>
    <property type="project" value="UniProtKB-UniRule"/>
</dbReference>
<evidence type="ECO:0000256" key="2">
    <source>
        <dbReference type="ARBA" id="ARBA00022793"/>
    </source>
</evidence>
<dbReference type="UniPathway" id="UPA00034">
    <property type="reaction ID" value="UER00027"/>
</dbReference>
<feature type="domain" description="Orn/DAP/Arg decarboxylase 2 N-terminal" evidence="10">
    <location>
        <begin position="36"/>
        <end position="281"/>
    </location>
</feature>
<dbReference type="EC" id="4.1.1.20" evidence="5 6"/>
<dbReference type="PROSITE" id="PS00878">
    <property type="entry name" value="ODR_DC_2_1"/>
    <property type="match status" value="1"/>
</dbReference>
<feature type="modified residue" description="N6-(pyridoxal phosphate)lysine" evidence="5 7">
    <location>
        <position position="60"/>
    </location>
</feature>
<feature type="domain" description="Orn/DAP/Arg decarboxylase 2 C-terminal" evidence="9">
    <location>
        <begin position="30"/>
        <end position="373"/>
    </location>
</feature>
<proteinExistence type="inferred from homology"/>
<dbReference type="GO" id="GO:0008836">
    <property type="term" value="F:diaminopimelate decarboxylase activity"/>
    <property type="evidence" value="ECO:0007669"/>
    <property type="project" value="UniProtKB-UniRule"/>
</dbReference>
<dbReference type="RefSeq" id="WP_084351916.1">
    <property type="nucleotide sequence ID" value="NZ_FWYD01000003.1"/>
</dbReference>
<keyword evidence="2 5" id="KW-0210">Decarboxylase</keyword>
<feature type="binding site" evidence="5">
    <location>
        <position position="375"/>
    </location>
    <ligand>
        <name>substrate</name>
    </ligand>
</feature>
<dbReference type="InterPro" id="IPR022643">
    <property type="entry name" value="De-COase2_C"/>
</dbReference>
<keyword evidence="12" id="KW-1185">Reference proteome</keyword>
<accession>A0A1W2AYP5</accession>
<evidence type="ECO:0000256" key="6">
    <source>
        <dbReference type="NCBIfam" id="TIGR01048"/>
    </source>
</evidence>
<feature type="binding site" evidence="5">
    <location>
        <position position="318"/>
    </location>
    <ligand>
        <name>substrate</name>
    </ligand>
</feature>
<dbReference type="Gene3D" id="3.20.20.10">
    <property type="entry name" value="Alanine racemase"/>
    <property type="match status" value="1"/>
</dbReference>
<feature type="binding site" evidence="5">
    <location>
        <position position="375"/>
    </location>
    <ligand>
        <name>pyridoxal 5'-phosphate</name>
        <dbReference type="ChEBI" id="CHEBI:597326"/>
    </ligand>
</feature>
<dbReference type="InterPro" id="IPR029066">
    <property type="entry name" value="PLP-binding_barrel"/>
</dbReference>
<dbReference type="Pfam" id="PF00278">
    <property type="entry name" value="Orn_DAP_Arg_deC"/>
    <property type="match status" value="1"/>
</dbReference>
<dbReference type="InterPro" id="IPR009006">
    <property type="entry name" value="Ala_racemase/Decarboxylase_C"/>
</dbReference>
<dbReference type="InterPro" id="IPR022644">
    <property type="entry name" value="De-COase2_N"/>
</dbReference>
<reference evidence="11 12" key="1">
    <citation type="submission" date="2017-04" db="EMBL/GenBank/DDBJ databases">
        <authorList>
            <person name="Afonso C.L."/>
            <person name="Miller P.J."/>
            <person name="Scott M.A."/>
            <person name="Spackman E."/>
            <person name="Goraichik I."/>
            <person name="Dimitrov K.M."/>
            <person name="Suarez D.L."/>
            <person name="Swayne D.E."/>
        </authorList>
    </citation>
    <scope>NUCLEOTIDE SEQUENCE [LARGE SCALE GENOMIC DNA]</scope>
    <source>
        <strain evidence="11 12">CGMCC 1.12644</strain>
    </source>
</reference>
<dbReference type="HAMAP" id="MF_02120">
    <property type="entry name" value="LysA"/>
    <property type="match status" value="1"/>
</dbReference>
<dbReference type="NCBIfam" id="TIGR01048">
    <property type="entry name" value="lysA"/>
    <property type="match status" value="1"/>
</dbReference>